<dbReference type="InterPro" id="IPR037066">
    <property type="entry name" value="Plug_dom_sf"/>
</dbReference>
<dbReference type="InterPro" id="IPR023996">
    <property type="entry name" value="TonB-dep_OMP_SusC/RagA"/>
</dbReference>
<name>A0ABS9UJ92_9BACT</name>
<comment type="caution">
    <text evidence="1">The sequence shown here is derived from an EMBL/GenBank/DDBJ whole genome shotgun (WGS) entry which is preliminary data.</text>
</comment>
<dbReference type="RefSeq" id="WP_241273163.1">
    <property type="nucleotide sequence ID" value="NZ_JAKZGS010000001.1"/>
</dbReference>
<dbReference type="Gene3D" id="2.170.130.10">
    <property type="entry name" value="TonB-dependent receptor, plug domain"/>
    <property type="match status" value="1"/>
</dbReference>
<dbReference type="Proteomes" id="UP001165488">
    <property type="component" value="Unassembled WGS sequence"/>
</dbReference>
<organism evidence="1 2">
    <name type="scientific">Belliella calami</name>
    <dbReference type="NCBI Taxonomy" id="2923436"/>
    <lineage>
        <taxon>Bacteria</taxon>
        <taxon>Pseudomonadati</taxon>
        <taxon>Bacteroidota</taxon>
        <taxon>Cytophagia</taxon>
        <taxon>Cytophagales</taxon>
        <taxon>Cyclobacteriaceae</taxon>
        <taxon>Belliella</taxon>
    </lineage>
</organism>
<sequence length="1010" mass="113181">MNRYIKLGWFTCMFAIFIPMALYGQESTTIKLDVTVRNENGVAVTGAFVGSELEDVLATTDSLGVFSLDVVPNTLLIIRAEGYSDKAVRATANLSELYLESDFVGNAVQVAYRSISRENLMGGISFVDVPELIENNYFTYSLSNMDGFVPGFHGNLWGNDEYLVLVDGVPRDPGSVMPLEIDQISFLKGVSAVALYGSRAAKGVVLITTKRGYAGKQTINVRANTGVNVPSRIPNYLGSAEYMTLYNEARTNDGLNPLYDQETIFRHASGENPYRYPNTNFYSPEYLQEAYSRHDATMEISGGNDRARYYSNLGFWSEGSLLDFGQASQNRNERLNVRGNVDVNITNKISAFVDAAVVFYNGRGVNANFWDGAANIRPHRFTPLIPVSMIEPDDQTSMNFVRNSEHLIDGMFLLGGTQLDQTNPIAGIYAGGSSQFTSRQYQFNTGVNADLGNVLEGLSFNSRFGLDYNTSYNLSFNNNYAVYQPSWNSYSGEDLISSLTRYGQDASTRTQNITDNWFQQTLSFSAQLNYFNTFKRDHQVSAMLIAGGFQTATSGLYHRISNANLGLHLGYEYKNKYLVDFSGAVIHSARLPENNRQAFSPTLTLGWKMNKEGFMEGATFIDNLMFSVSGGIIHTDLDIAEYYMYQQSFTQQGEGTIFYTWKDGLNNNTTISRRGSNPNMAFPRREEINFGVDASFLNNKIGLTGSYFLSEMTGLLVQRNDIYPSHFNVFWPHSSFIPFENYNSDRRSGFDFSLNYRPKIGAVNFDLGFVGTYYKTQAVQRGEFWQDSYQNRAGNPIDAIWGLQNAGFFGNMNEVESMPEQIFGEVQQGDIRYVDQNGDGRVTPQDEVFLGRGGWFGSPLTLGINLTAKWNNFTFFALGVARTGAFAMRNNSYFWISGEDKYSEVVRDRWTEATATSATFPRLTTLNGANNFRNSDFWLYSTDRFDLARLQISYQIPTEKFFGGNFIKGMGVYVNGANLLTISPNKEILELNIGSAPQTRFFNLGVSAQF</sequence>
<dbReference type="SUPFAM" id="SSF56935">
    <property type="entry name" value="Porins"/>
    <property type="match status" value="1"/>
</dbReference>
<keyword evidence="2" id="KW-1185">Reference proteome</keyword>
<dbReference type="NCBIfam" id="TIGR04056">
    <property type="entry name" value="OMP_RagA_SusC"/>
    <property type="match status" value="1"/>
</dbReference>
<gene>
    <name evidence="1" type="ORF">MM236_01530</name>
</gene>
<dbReference type="NCBIfam" id="TIGR04057">
    <property type="entry name" value="SusC_RagA_signa"/>
    <property type="match status" value="1"/>
</dbReference>
<dbReference type="EMBL" id="JAKZGS010000001">
    <property type="protein sequence ID" value="MCH7396642.1"/>
    <property type="molecule type" value="Genomic_DNA"/>
</dbReference>
<reference evidence="1" key="1">
    <citation type="submission" date="2022-03" db="EMBL/GenBank/DDBJ databases">
        <title>De novo assembled genomes of Belliella spp. (Cyclobacteriaceae) strains.</title>
        <authorList>
            <person name="Szabo A."/>
            <person name="Korponai K."/>
            <person name="Felfoldi T."/>
        </authorList>
    </citation>
    <scope>NUCLEOTIDE SEQUENCE</scope>
    <source>
        <strain evidence="1">DSM 107340</strain>
    </source>
</reference>
<proteinExistence type="predicted"/>
<evidence type="ECO:0000313" key="2">
    <source>
        <dbReference type="Proteomes" id="UP001165488"/>
    </source>
</evidence>
<dbReference type="InterPro" id="IPR023997">
    <property type="entry name" value="TonB-dep_OMP_SusC/RagA_CS"/>
</dbReference>
<evidence type="ECO:0000313" key="1">
    <source>
        <dbReference type="EMBL" id="MCH7396642.1"/>
    </source>
</evidence>
<accession>A0ABS9UJ92</accession>
<protein>
    <submittedName>
        <fullName evidence="1">SusC/RagA family TonB-linked outer membrane protein</fullName>
    </submittedName>
</protein>